<reference evidence="2" key="3">
    <citation type="submission" date="2015-04" db="UniProtKB">
        <authorList>
            <consortium name="EnsemblPlants"/>
        </authorList>
    </citation>
    <scope>IDENTIFICATION</scope>
    <source>
        <strain evidence="2">cv. Jemalong A17</strain>
    </source>
</reference>
<gene>
    <name evidence="1" type="ordered locus">MTR_1g078350</name>
</gene>
<protein>
    <submittedName>
        <fullName evidence="1 2">Uncharacterized protein</fullName>
    </submittedName>
</protein>
<reference evidence="1 3" key="2">
    <citation type="journal article" date="2014" name="BMC Genomics">
        <title>An improved genome release (version Mt4.0) for the model legume Medicago truncatula.</title>
        <authorList>
            <person name="Tang H."/>
            <person name="Krishnakumar V."/>
            <person name="Bidwell S."/>
            <person name="Rosen B."/>
            <person name="Chan A."/>
            <person name="Zhou S."/>
            <person name="Gentzbittel L."/>
            <person name="Childs K.L."/>
            <person name="Yandell M."/>
            <person name="Gundlach H."/>
            <person name="Mayer K.F."/>
            <person name="Schwartz D.C."/>
            <person name="Town C.D."/>
        </authorList>
    </citation>
    <scope>GENOME REANNOTATION</scope>
    <source>
        <strain evidence="1">A17</strain>
        <strain evidence="2 3">cv. Jemalong A17</strain>
    </source>
</reference>
<dbReference type="AlphaFoldDB" id="A0A072VMB6"/>
<dbReference type="HOGENOM" id="CLU_1398230_0_0_1"/>
<accession>A0A072VMB6</accession>
<evidence type="ECO:0000313" key="1">
    <source>
        <dbReference type="EMBL" id="KEH42952.1"/>
    </source>
</evidence>
<keyword evidence="3" id="KW-1185">Reference proteome</keyword>
<evidence type="ECO:0000313" key="3">
    <source>
        <dbReference type="Proteomes" id="UP000002051"/>
    </source>
</evidence>
<proteinExistence type="predicted"/>
<dbReference type="EnsemblPlants" id="KEH42952">
    <property type="protein sequence ID" value="KEH42952"/>
    <property type="gene ID" value="MTR_1g078350"/>
</dbReference>
<evidence type="ECO:0000313" key="2">
    <source>
        <dbReference type="EnsemblPlants" id="KEH42952"/>
    </source>
</evidence>
<reference evidence="1 3" key="1">
    <citation type="journal article" date="2011" name="Nature">
        <title>The Medicago genome provides insight into the evolution of rhizobial symbioses.</title>
        <authorList>
            <person name="Young N.D."/>
            <person name="Debelle F."/>
            <person name="Oldroyd G.E."/>
            <person name="Geurts R."/>
            <person name="Cannon S.B."/>
            <person name="Udvardi M.K."/>
            <person name="Benedito V.A."/>
            <person name="Mayer K.F."/>
            <person name="Gouzy J."/>
            <person name="Schoof H."/>
            <person name="Van de Peer Y."/>
            <person name="Proost S."/>
            <person name="Cook D.R."/>
            <person name="Meyers B.C."/>
            <person name="Spannagl M."/>
            <person name="Cheung F."/>
            <person name="De Mita S."/>
            <person name="Krishnakumar V."/>
            <person name="Gundlach H."/>
            <person name="Zhou S."/>
            <person name="Mudge J."/>
            <person name="Bharti A.K."/>
            <person name="Murray J.D."/>
            <person name="Naoumkina M.A."/>
            <person name="Rosen B."/>
            <person name="Silverstein K.A."/>
            <person name="Tang H."/>
            <person name="Rombauts S."/>
            <person name="Zhao P.X."/>
            <person name="Zhou P."/>
            <person name="Barbe V."/>
            <person name="Bardou P."/>
            <person name="Bechner M."/>
            <person name="Bellec A."/>
            <person name="Berger A."/>
            <person name="Berges H."/>
            <person name="Bidwell S."/>
            <person name="Bisseling T."/>
            <person name="Choisne N."/>
            <person name="Couloux A."/>
            <person name="Denny R."/>
            <person name="Deshpande S."/>
            <person name="Dai X."/>
            <person name="Doyle J.J."/>
            <person name="Dudez A.M."/>
            <person name="Farmer A.D."/>
            <person name="Fouteau S."/>
            <person name="Franken C."/>
            <person name="Gibelin C."/>
            <person name="Gish J."/>
            <person name="Goldstein S."/>
            <person name="Gonzalez A.J."/>
            <person name="Green P.J."/>
            <person name="Hallab A."/>
            <person name="Hartog M."/>
            <person name="Hua A."/>
            <person name="Humphray S.J."/>
            <person name="Jeong D.H."/>
            <person name="Jing Y."/>
            <person name="Jocker A."/>
            <person name="Kenton S.M."/>
            <person name="Kim D.J."/>
            <person name="Klee K."/>
            <person name="Lai H."/>
            <person name="Lang C."/>
            <person name="Lin S."/>
            <person name="Macmil S.L."/>
            <person name="Magdelenat G."/>
            <person name="Matthews L."/>
            <person name="McCorrison J."/>
            <person name="Monaghan E.L."/>
            <person name="Mun J.H."/>
            <person name="Najar F.Z."/>
            <person name="Nicholson C."/>
            <person name="Noirot C."/>
            <person name="O'Bleness M."/>
            <person name="Paule C.R."/>
            <person name="Poulain J."/>
            <person name="Prion F."/>
            <person name="Qin B."/>
            <person name="Qu C."/>
            <person name="Retzel E.F."/>
            <person name="Riddle C."/>
            <person name="Sallet E."/>
            <person name="Samain S."/>
            <person name="Samson N."/>
            <person name="Sanders I."/>
            <person name="Saurat O."/>
            <person name="Scarpelli C."/>
            <person name="Schiex T."/>
            <person name="Segurens B."/>
            <person name="Severin A.J."/>
            <person name="Sherrier D.J."/>
            <person name="Shi R."/>
            <person name="Sims S."/>
            <person name="Singer S.R."/>
            <person name="Sinharoy S."/>
            <person name="Sterck L."/>
            <person name="Viollet A."/>
            <person name="Wang B.B."/>
            <person name="Wang K."/>
            <person name="Wang M."/>
            <person name="Wang X."/>
            <person name="Warfsmann J."/>
            <person name="Weissenbach J."/>
            <person name="White D.D."/>
            <person name="White J.D."/>
            <person name="Wiley G.B."/>
            <person name="Wincker P."/>
            <person name="Xing Y."/>
            <person name="Yang L."/>
            <person name="Yao Z."/>
            <person name="Ying F."/>
            <person name="Zhai J."/>
            <person name="Zhou L."/>
            <person name="Zuber A."/>
            <person name="Denarie J."/>
            <person name="Dixon R.A."/>
            <person name="May G.D."/>
            <person name="Schwartz D.C."/>
            <person name="Rogers J."/>
            <person name="Quetier F."/>
            <person name="Town C.D."/>
            <person name="Roe B.A."/>
        </authorList>
    </citation>
    <scope>NUCLEOTIDE SEQUENCE [LARGE SCALE GENOMIC DNA]</scope>
    <source>
        <strain evidence="1">A17</strain>
        <strain evidence="2 3">cv. Jemalong A17</strain>
    </source>
</reference>
<name>A0A072VMB6_MEDTR</name>
<dbReference type="Proteomes" id="UP000002051">
    <property type="component" value="Unassembled WGS sequence"/>
</dbReference>
<sequence>MLRVRAKGHYSHYLFSWNLEAHFSKYISTFEMTNQHFTTWVAAVLGPNTKGVCVISKVSMFFSWSQLEKNTINFPPLMSHYSASLQTQGKDMGHYVRKAITQNSPQVGFESTTNRLTADRSTTELLSNNGLKLRKPTLVLWTPTYGRAKKGLSLFSTYTRRKGYDSKPLRAAVNHPLSRFILINQSLRPHLLIFV</sequence>
<organism evidence="1 3">
    <name type="scientific">Medicago truncatula</name>
    <name type="common">Barrel medic</name>
    <name type="synonym">Medicago tribuloides</name>
    <dbReference type="NCBI Taxonomy" id="3880"/>
    <lineage>
        <taxon>Eukaryota</taxon>
        <taxon>Viridiplantae</taxon>
        <taxon>Streptophyta</taxon>
        <taxon>Embryophyta</taxon>
        <taxon>Tracheophyta</taxon>
        <taxon>Spermatophyta</taxon>
        <taxon>Magnoliopsida</taxon>
        <taxon>eudicotyledons</taxon>
        <taxon>Gunneridae</taxon>
        <taxon>Pentapetalae</taxon>
        <taxon>rosids</taxon>
        <taxon>fabids</taxon>
        <taxon>Fabales</taxon>
        <taxon>Fabaceae</taxon>
        <taxon>Papilionoideae</taxon>
        <taxon>50 kb inversion clade</taxon>
        <taxon>NPAAA clade</taxon>
        <taxon>Hologalegina</taxon>
        <taxon>IRL clade</taxon>
        <taxon>Trifolieae</taxon>
        <taxon>Medicago</taxon>
    </lineage>
</organism>
<dbReference type="EMBL" id="CM001217">
    <property type="protein sequence ID" value="KEH42952.1"/>
    <property type="molecule type" value="Genomic_DNA"/>
</dbReference>